<protein>
    <submittedName>
        <fullName evidence="1">Uncharacterized protein</fullName>
    </submittedName>
</protein>
<dbReference type="GO" id="GO:0016301">
    <property type="term" value="F:kinase activity"/>
    <property type="evidence" value="ECO:0007669"/>
    <property type="project" value="InterPro"/>
</dbReference>
<proteinExistence type="predicted"/>
<name>A0A7I7R3Z3_9MYCO</name>
<dbReference type="Pfam" id="PF02661">
    <property type="entry name" value="Fic"/>
    <property type="match status" value="1"/>
</dbReference>
<sequence>MTRRLDCEAIIHINESVTGFGHALIDRPALESAVEQPFATWDGKDLHPTLVEKAAILLRGIAFNHPFQDGNKRTGWMACVELLSLNGAPLDHTRIHPVQAGEMVLSLVKHQIDVFRLAVWLAEHLD</sequence>
<comment type="caution">
    <text evidence="1">The sequence shown here is derived from an EMBL/GenBank/DDBJ whole genome shotgun (WGS) entry which is preliminary data.</text>
</comment>
<organism evidence="1 2">
    <name type="scientific">Mycolicibacter minnesotensis</name>
    <dbReference type="NCBI Taxonomy" id="1118379"/>
    <lineage>
        <taxon>Bacteria</taxon>
        <taxon>Bacillati</taxon>
        <taxon>Actinomycetota</taxon>
        <taxon>Actinomycetes</taxon>
        <taxon>Mycobacteriales</taxon>
        <taxon>Mycobacteriaceae</taxon>
        <taxon>Mycolicibacter</taxon>
    </lineage>
</organism>
<reference evidence="1 2" key="1">
    <citation type="submission" date="2017-02" db="EMBL/GenBank/DDBJ databases">
        <title>The new phylogeny of genus Mycobacterium.</title>
        <authorList>
            <person name="Tortoli E."/>
            <person name="Trovato A."/>
            <person name="Cirillo D.M."/>
        </authorList>
    </citation>
    <scope>NUCLEOTIDE SEQUENCE [LARGE SCALE GENOMIC DNA]</scope>
    <source>
        <strain evidence="1 2">DSM 45633</strain>
    </source>
</reference>
<evidence type="ECO:0000313" key="2">
    <source>
        <dbReference type="Proteomes" id="UP000192320"/>
    </source>
</evidence>
<accession>A0A7I7R3Z3</accession>
<dbReference type="AlphaFoldDB" id="A0A7I7R3Z3"/>
<dbReference type="RefSeq" id="WP_197745907.1">
    <property type="nucleotide sequence ID" value="NZ_AP022589.1"/>
</dbReference>
<dbReference type="Proteomes" id="UP000192320">
    <property type="component" value="Unassembled WGS sequence"/>
</dbReference>
<dbReference type="Gene3D" id="1.20.120.1870">
    <property type="entry name" value="Fic/DOC protein, Fido domain"/>
    <property type="match status" value="1"/>
</dbReference>
<dbReference type="PROSITE" id="PS51459">
    <property type="entry name" value="FIDO"/>
    <property type="match status" value="1"/>
</dbReference>
<evidence type="ECO:0000313" key="1">
    <source>
        <dbReference type="EMBL" id="ORB01102.1"/>
    </source>
</evidence>
<dbReference type="InterPro" id="IPR053737">
    <property type="entry name" value="Type_II_TA_Toxin"/>
</dbReference>
<dbReference type="EMBL" id="MVHZ01000008">
    <property type="protein sequence ID" value="ORB01102.1"/>
    <property type="molecule type" value="Genomic_DNA"/>
</dbReference>
<keyword evidence="2" id="KW-1185">Reference proteome</keyword>
<dbReference type="InterPro" id="IPR036597">
    <property type="entry name" value="Fido-like_dom_sf"/>
</dbReference>
<dbReference type="SUPFAM" id="SSF140931">
    <property type="entry name" value="Fic-like"/>
    <property type="match status" value="1"/>
</dbReference>
<dbReference type="InterPro" id="IPR003812">
    <property type="entry name" value="Fido"/>
</dbReference>
<dbReference type="InterPro" id="IPR006440">
    <property type="entry name" value="Doc"/>
</dbReference>
<dbReference type="PANTHER" id="PTHR39426:SF1">
    <property type="entry name" value="HOMOLOGY TO DEATH-ON-CURING PROTEIN OF PHAGE P1"/>
    <property type="match status" value="1"/>
</dbReference>
<dbReference type="PANTHER" id="PTHR39426">
    <property type="entry name" value="HOMOLOGY TO DEATH-ON-CURING PROTEIN OF PHAGE P1"/>
    <property type="match status" value="1"/>
</dbReference>
<gene>
    <name evidence="1" type="ORF">BST33_10055</name>
</gene>